<feature type="transmembrane region" description="Helical" evidence="8">
    <location>
        <begin position="350"/>
        <end position="369"/>
    </location>
</feature>
<evidence type="ECO:0000256" key="6">
    <source>
        <dbReference type="ARBA" id="ARBA00023136"/>
    </source>
</evidence>
<feature type="region of interest" description="Disordered" evidence="7">
    <location>
        <begin position="398"/>
        <end position="424"/>
    </location>
</feature>
<keyword evidence="4 8" id="KW-0812">Transmembrane</keyword>
<keyword evidence="5 8" id="KW-1133">Transmembrane helix</keyword>
<evidence type="ECO:0000313" key="10">
    <source>
        <dbReference type="EMBL" id="MFD1232122.1"/>
    </source>
</evidence>
<gene>
    <name evidence="10" type="ORF">ACFQ34_02395</name>
</gene>
<evidence type="ECO:0000256" key="3">
    <source>
        <dbReference type="ARBA" id="ARBA00022475"/>
    </source>
</evidence>
<feature type="transmembrane region" description="Helical" evidence="8">
    <location>
        <begin position="115"/>
        <end position="136"/>
    </location>
</feature>
<dbReference type="PANTHER" id="PTHR23517">
    <property type="entry name" value="RESISTANCE PROTEIN MDTM, PUTATIVE-RELATED-RELATED"/>
    <property type="match status" value="1"/>
</dbReference>
<dbReference type="Pfam" id="PF07690">
    <property type="entry name" value="MFS_1"/>
    <property type="match status" value="1"/>
</dbReference>
<feature type="transmembrane region" description="Helical" evidence="8">
    <location>
        <begin position="27"/>
        <end position="49"/>
    </location>
</feature>
<comment type="subcellular location">
    <subcellularLocation>
        <location evidence="1">Cell membrane</location>
        <topology evidence="1">Multi-pass membrane protein</topology>
    </subcellularLocation>
</comment>
<feature type="transmembrane region" description="Helical" evidence="8">
    <location>
        <begin position="289"/>
        <end position="308"/>
    </location>
</feature>
<feature type="transmembrane region" description="Helical" evidence="8">
    <location>
        <begin position="254"/>
        <end position="277"/>
    </location>
</feature>
<evidence type="ECO:0000256" key="5">
    <source>
        <dbReference type="ARBA" id="ARBA00022989"/>
    </source>
</evidence>
<dbReference type="InterPro" id="IPR020846">
    <property type="entry name" value="MFS_dom"/>
</dbReference>
<name>A0ABW3V9X3_9PSEU</name>
<accession>A0ABW3V9X3</accession>
<dbReference type="InterPro" id="IPR050171">
    <property type="entry name" value="MFS_Transporters"/>
</dbReference>
<dbReference type="EMBL" id="JBHTMB010000015">
    <property type="protein sequence ID" value="MFD1232122.1"/>
    <property type="molecule type" value="Genomic_DNA"/>
</dbReference>
<evidence type="ECO:0000256" key="1">
    <source>
        <dbReference type="ARBA" id="ARBA00004651"/>
    </source>
</evidence>
<proteinExistence type="predicted"/>
<keyword evidence="2" id="KW-0813">Transport</keyword>
<dbReference type="PROSITE" id="PS50850">
    <property type="entry name" value="MFS"/>
    <property type="match status" value="1"/>
</dbReference>
<dbReference type="SUPFAM" id="SSF103473">
    <property type="entry name" value="MFS general substrate transporter"/>
    <property type="match status" value="1"/>
</dbReference>
<feature type="domain" description="Major facilitator superfamily (MFS) profile" evidence="9">
    <location>
        <begin position="1"/>
        <end position="398"/>
    </location>
</feature>
<dbReference type="InterPro" id="IPR036259">
    <property type="entry name" value="MFS_trans_sf"/>
</dbReference>
<sequence>MRLSTLVPGPATPAPGAGGGRRSFHGLVAVAGVGFGLTAPFTALLVVGLGARPEWAAYVVASMGLSLLLVDAFGTRFVPRLDSRIALAVSMLVFGIGSLLSAATTDWVVVGLARVLQGFGGALFMGGGVQAAVRLARAHERGGAIGSFNAAWFAGIATGPLGGGLVVALRPGVDGLRLLFGVCAAVNLLGAAAAWAFAPRLRSASRPRLGLPRGLGVRGARAWSALVLSGTGQALRSGLAMTIIPLLGEQLGMAWVPLGVALFALALTDVAVMHFGARFTDRRGRFAPLALALGWGVLATVALTLVAGPTGFTLGALAAGVTVGATWVIPAAMTVDLAPDPEAGLAAYRIASDVGMLAGGLLAGIGIAVGGLHGALWSTAGLLALALVLLLPVGETRRPVPSPSATAPTGTVPPDTPSPEDRMPLPDIDGFAVIAAAQDITLVPDRLAQAHATHTAYHPDLQRLRALPLPYIEPVTEPATATAWIANGGRS</sequence>
<comment type="caution">
    <text evidence="10">The sequence shown here is derived from an EMBL/GenBank/DDBJ whole genome shotgun (WGS) entry which is preliminary data.</text>
</comment>
<keyword evidence="6 8" id="KW-0472">Membrane</keyword>
<reference evidence="11" key="1">
    <citation type="journal article" date="2019" name="Int. J. Syst. Evol. Microbiol.">
        <title>The Global Catalogue of Microorganisms (GCM) 10K type strain sequencing project: providing services to taxonomists for standard genome sequencing and annotation.</title>
        <authorList>
            <consortium name="The Broad Institute Genomics Platform"/>
            <consortium name="The Broad Institute Genome Sequencing Center for Infectious Disease"/>
            <person name="Wu L."/>
            <person name="Ma J."/>
        </authorList>
    </citation>
    <scope>NUCLEOTIDE SEQUENCE [LARGE SCALE GENOMIC DNA]</scope>
    <source>
        <strain evidence="11">CCUG 49018</strain>
    </source>
</reference>
<evidence type="ECO:0000256" key="7">
    <source>
        <dbReference type="SAM" id="MobiDB-lite"/>
    </source>
</evidence>
<dbReference type="InterPro" id="IPR011701">
    <property type="entry name" value="MFS"/>
</dbReference>
<feature type="transmembrane region" description="Helical" evidence="8">
    <location>
        <begin position="85"/>
        <end position="103"/>
    </location>
</feature>
<keyword evidence="11" id="KW-1185">Reference proteome</keyword>
<dbReference type="RefSeq" id="WP_346092726.1">
    <property type="nucleotide sequence ID" value="NZ_BAABKS010000059.1"/>
</dbReference>
<evidence type="ECO:0000313" key="11">
    <source>
        <dbReference type="Proteomes" id="UP001597182"/>
    </source>
</evidence>
<feature type="transmembrane region" description="Helical" evidence="8">
    <location>
        <begin position="55"/>
        <end position="73"/>
    </location>
</feature>
<organism evidence="10 11">
    <name type="scientific">Pseudonocardia benzenivorans</name>
    <dbReference type="NCBI Taxonomy" id="228005"/>
    <lineage>
        <taxon>Bacteria</taxon>
        <taxon>Bacillati</taxon>
        <taxon>Actinomycetota</taxon>
        <taxon>Actinomycetes</taxon>
        <taxon>Pseudonocardiales</taxon>
        <taxon>Pseudonocardiaceae</taxon>
        <taxon>Pseudonocardia</taxon>
    </lineage>
</organism>
<feature type="transmembrane region" description="Helical" evidence="8">
    <location>
        <begin position="148"/>
        <end position="169"/>
    </location>
</feature>
<protein>
    <submittedName>
        <fullName evidence="10">MFS transporter</fullName>
    </submittedName>
</protein>
<dbReference type="Proteomes" id="UP001597182">
    <property type="component" value="Unassembled WGS sequence"/>
</dbReference>
<dbReference type="Gene3D" id="1.20.1250.20">
    <property type="entry name" value="MFS general substrate transporter like domains"/>
    <property type="match status" value="2"/>
</dbReference>
<evidence type="ECO:0000256" key="2">
    <source>
        <dbReference type="ARBA" id="ARBA00022448"/>
    </source>
</evidence>
<feature type="transmembrane region" description="Helical" evidence="8">
    <location>
        <begin position="175"/>
        <end position="198"/>
    </location>
</feature>
<evidence type="ECO:0000256" key="4">
    <source>
        <dbReference type="ARBA" id="ARBA00022692"/>
    </source>
</evidence>
<evidence type="ECO:0000259" key="9">
    <source>
        <dbReference type="PROSITE" id="PS50850"/>
    </source>
</evidence>
<feature type="transmembrane region" description="Helical" evidence="8">
    <location>
        <begin position="314"/>
        <end position="338"/>
    </location>
</feature>
<evidence type="ECO:0000256" key="8">
    <source>
        <dbReference type="SAM" id="Phobius"/>
    </source>
</evidence>
<keyword evidence="3" id="KW-1003">Cell membrane</keyword>